<dbReference type="EMBL" id="LN890953">
    <property type="protein sequence ID" value="CUS15007.1"/>
    <property type="molecule type" value="Genomic_DNA"/>
</dbReference>
<gene>
    <name evidence="1" type="ORF">GSTUAT00000901001</name>
</gene>
<keyword evidence="2" id="KW-1185">Reference proteome</keyword>
<dbReference type="Proteomes" id="UP001412239">
    <property type="component" value="Unassembled WGS sequence"/>
</dbReference>
<sequence>MLPSKLLTIIPRRRALFTNFHLLHRFYLSTKNSPTVHANFFKRYDFSEYTFTPTNPVDVEFERLAKARQWKEKGISKHSRLLERAVRVAEFFERFEDEGAGGYVYDAGSDRVEEFWRMCNEKGWEGRTIKEHKKEFETLIEEKISAANGGDENKTGGDEAFEGKTPVQKFLMRNQHPGYSFTGQAPEIELWELLQAEKKAWEWKTRGCAGSTRYGDTKEFKTLLRRFNYAMEESLVPLLDGEKNSNSSMPWKIIFEQFDLGKPPTNFQKAKKILREFYVNILDYLELVHQSKACGTPSTGVPQPGSPAEFHRLRFPTLRTLAIYSYVTGRVYRCGQDGLLAFFLQLIEREYAESEFTAGARNRGCQGDPKFRQEVRELLREMNAEDWSKLDEEIKERVGETGS</sequence>
<reference evidence="1" key="1">
    <citation type="submission" date="2015-10" db="EMBL/GenBank/DDBJ databases">
        <authorList>
            <person name="Regsiter A."/>
            <person name="william w."/>
        </authorList>
    </citation>
    <scope>NUCLEOTIDE SEQUENCE</scope>
    <source>
        <strain evidence="1">Montdore</strain>
    </source>
</reference>
<accession>A0A292Q8I3</accession>
<protein>
    <submittedName>
        <fullName evidence="1">Uncharacterized protein</fullName>
    </submittedName>
</protein>
<evidence type="ECO:0000313" key="2">
    <source>
        <dbReference type="Proteomes" id="UP001412239"/>
    </source>
</evidence>
<proteinExistence type="predicted"/>
<dbReference type="AlphaFoldDB" id="A0A292Q8I3"/>
<organism evidence="1 2">
    <name type="scientific">Tuber aestivum</name>
    <name type="common">summer truffle</name>
    <dbReference type="NCBI Taxonomy" id="59557"/>
    <lineage>
        <taxon>Eukaryota</taxon>
        <taxon>Fungi</taxon>
        <taxon>Dikarya</taxon>
        <taxon>Ascomycota</taxon>
        <taxon>Pezizomycotina</taxon>
        <taxon>Pezizomycetes</taxon>
        <taxon>Pezizales</taxon>
        <taxon>Tuberaceae</taxon>
        <taxon>Tuber</taxon>
    </lineage>
</organism>
<name>A0A292Q8I3_9PEZI</name>
<evidence type="ECO:0000313" key="1">
    <source>
        <dbReference type="EMBL" id="CUS15007.1"/>
    </source>
</evidence>